<accession>A0A6M6A1P4</accession>
<proteinExistence type="predicted"/>
<protein>
    <submittedName>
        <fullName evidence="2">Uncharacterized protein</fullName>
    </submittedName>
</protein>
<dbReference type="AlphaFoldDB" id="A0A6M6A1P4"/>
<name>A0A6M6A1P4_KLEPN</name>
<organism evidence="2">
    <name type="scientific">Klebsiella pneumoniae</name>
    <dbReference type="NCBI Taxonomy" id="573"/>
    <lineage>
        <taxon>Bacteria</taxon>
        <taxon>Pseudomonadati</taxon>
        <taxon>Pseudomonadota</taxon>
        <taxon>Gammaproteobacteria</taxon>
        <taxon>Enterobacterales</taxon>
        <taxon>Enterobacteriaceae</taxon>
        <taxon>Klebsiella/Raoultella group</taxon>
        <taxon>Klebsiella</taxon>
        <taxon>Klebsiella pneumoniae complex</taxon>
    </lineage>
</organism>
<dbReference type="EMBL" id="MN543575">
    <property type="protein sequence ID" value="QJX11809.1"/>
    <property type="molecule type" value="Genomic_DNA"/>
</dbReference>
<geneLocation type="plasmid" evidence="2">
    <name>pGH44TC_fusion</name>
</geneLocation>
<feature type="compositionally biased region" description="Basic and acidic residues" evidence="1">
    <location>
        <begin position="25"/>
        <end position="34"/>
    </location>
</feature>
<evidence type="ECO:0000313" key="2">
    <source>
        <dbReference type="EMBL" id="QJX11809.1"/>
    </source>
</evidence>
<feature type="region of interest" description="Disordered" evidence="1">
    <location>
        <begin position="21"/>
        <end position="40"/>
    </location>
</feature>
<sequence length="40" mass="4444">MTTPERTSLKVTFLDTRSGFSCRSTDSDQVHVKENANNGL</sequence>
<evidence type="ECO:0000256" key="1">
    <source>
        <dbReference type="SAM" id="MobiDB-lite"/>
    </source>
</evidence>
<reference evidence="2" key="1">
    <citation type="submission" date="2019-10" db="EMBL/GenBank/DDBJ databases">
        <title>Tracking microevolution events of conjugative virulence plasmid p15WZ-82_Vir during transmission.</title>
        <authorList>
            <person name="Yang X."/>
        </authorList>
    </citation>
    <scope>NUCLEOTIDE SEQUENCE</scope>
    <source>
        <strain evidence="2">GH44TC</strain>
        <plasmid evidence="2">pGH44TC_fusion</plasmid>
    </source>
</reference>
<dbReference type="RefSeq" id="WP_272898938.1">
    <property type="nucleotide sequence ID" value="NZ_MN543575.1"/>
</dbReference>
<keyword evidence="2" id="KW-0614">Plasmid</keyword>